<protein>
    <submittedName>
        <fullName evidence="2">Uncharacterized protein</fullName>
    </submittedName>
</protein>
<feature type="non-terminal residue" evidence="2">
    <location>
        <position position="1"/>
    </location>
</feature>
<dbReference type="EMBL" id="BGPR01242020">
    <property type="protein sequence ID" value="GBM12999.1"/>
    <property type="molecule type" value="Genomic_DNA"/>
</dbReference>
<dbReference type="OrthoDB" id="7697627at2759"/>
<dbReference type="AlphaFoldDB" id="A0A4Y2D9S9"/>
<keyword evidence="4" id="KW-1185">Reference proteome</keyword>
<dbReference type="Proteomes" id="UP000499080">
    <property type="component" value="Unassembled WGS sequence"/>
</dbReference>
<evidence type="ECO:0000313" key="1">
    <source>
        <dbReference type="EMBL" id="GBM12783.1"/>
    </source>
</evidence>
<accession>A0A4Y2D9S9</accession>
<name>A0A4Y2D9S9_ARAVE</name>
<evidence type="ECO:0000313" key="3">
    <source>
        <dbReference type="EMBL" id="GBM13019.1"/>
    </source>
</evidence>
<dbReference type="EMBL" id="BGPR01242025">
    <property type="protein sequence ID" value="GBM13019.1"/>
    <property type="molecule type" value="Genomic_DNA"/>
</dbReference>
<evidence type="ECO:0000313" key="4">
    <source>
        <dbReference type="Proteomes" id="UP000499080"/>
    </source>
</evidence>
<organism evidence="2 4">
    <name type="scientific">Araneus ventricosus</name>
    <name type="common">Orbweaver spider</name>
    <name type="synonym">Epeira ventricosa</name>
    <dbReference type="NCBI Taxonomy" id="182803"/>
    <lineage>
        <taxon>Eukaryota</taxon>
        <taxon>Metazoa</taxon>
        <taxon>Ecdysozoa</taxon>
        <taxon>Arthropoda</taxon>
        <taxon>Chelicerata</taxon>
        <taxon>Arachnida</taxon>
        <taxon>Araneae</taxon>
        <taxon>Araneomorphae</taxon>
        <taxon>Entelegynae</taxon>
        <taxon>Araneoidea</taxon>
        <taxon>Araneidae</taxon>
        <taxon>Araneus</taxon>
    </lineage>
</organism>
<proteinExistence type="predicted"/>
<dbReference type="EMBL" id="BGPR01241958">
    <property type="protein sequence ID" value="GBM12783.1"/>
    <property type="molecule type" value="Genomic_DNA"/>
</dbReference>
<sequence>HCAFKSSMQETGWNIVPFLRAVYNLFKDSPAGRALSVTTSSVFPKKFCVVRWLQNAEVSQRAIEIIPKLMLFVEEIEKN</sequence>
<reference evidence="2 4" key="1">
    <citation type="journal article" date="2019" name="Sci. Rep.">
        <title>Orb-weaving spider Araneus ventricosus genome elucidates the spidroin gene catalogue.</title>
        <authorList>
            <person name="Kono N."/>
            <person name="Nakamura H."/>
            <person name="Ohtoshi R."/>
            <person name="Moran D.A.P."/>
            <person name="Shinohara A."/>
            <person name="Yoshida Y."/>
            <person name="Fujiwara M."/>
            <person name="Mori M."/>
            <person name="Tomita M."/>
            <person name="Arakawa K."/>
        </authorList>
    </citation>
    <scope>NUCLEOTIDE SEQUENCE [LARGE SCALE GENOMIC DNA]</scope>
</reference>
<evidence type="ECO:0000313" key="2">
    <source>
        <dbReference type="EMBL" id="GBM12999.1"/>
    </source>
</evidence>
<gene>
    <name evidence="2" type="ORF">AVEN_149605_1</name>
    <name evidence="3" type="ORF">AVEN_172356_1</name>
    <name evidence="1" type="ORF">AVEN_95872_1</name>
</gene>
<comment type="caution">
    <text evidence="2">The sequence shown here is derived from an EMBL/GenBank/DDBJ whole genome shotgun (WGS) entry which is preliminary data.</text>
</comment>